<dbReference type="InterPro" id="IPR036942">
    <property type="entry name" value="Beta-barrel_TonB_sf"/>
</dbReference>
<dbReference type="Pfam" id="PF07715">
    <property type="entry name" value="Plug"/>
    <property type="match status" value="1"/>
</dbReference>
<dbReference type="PROSITE" id="PS52016">
    <property type="entry name" value="TONB_DEPENDENT_REC_3"/>
    <property type="match status" value="1"/>
</dbReference>
<sequence>MKKIFTQLAAIFVLMLICNVSVAQRMLKGTVTDGNSPIAGASVSVKGGSAGTSTDAGGNFTLSVGDASGVVLVKYIGYLTAQIRFTDATSAIGNIVLIPSESENLEEVIVVGKGIIDIAEDRQTPIAVSTIKLLEIQEKGVGNVEFPEIMKHTPSVYIADQASGFGDAKMFVRGFDQSNTAFLLNGQPINGMEDGNMYWSNWSAMSDVANVIQVQRGLGSSKLAISSVGGTVNIVTKATELRKGGFARMMTGNDGYAKATVGYNTGMIGKWGVSFLLDGWRADKKYALGTAGAGQNYFVSVGFKPNENHNLNFMIFGAPQWHDQNFSKPLVSNIQNGTPRNPGFDITGEKGNYNYGYYQGEGLTQRKNFYHKPVSNLNWDWTINEKSSLSTVVYASVGRGGGTGILGNGPGFTQGGYSLENGLTNWDALASLNEQLPNGISNGNNGSVLRASANNHFWYGLVSNYNFDTKKYWTFNVGADLRFYKGDHFQQLINLLGAEGRLAENENRSEGYTVSQTFSTNPWSALFNSASVDERVGYDNSEKINYQGVFGQAEFSKDGFTAFVQGSLSNQSYQKIDRWNYAEGETKSEFDNKIGYNVKGGASYTFDDTHTFFTNVGKYSRQPFLDNVFISNTVDFSDPSVDNEEIFGIEGGYKFSIPSFRVNLNGYYTKWDNRFISYGVNQVGYPAAGTDGATYLLTSIGQAHKGLELDFDTQISSNLTLRGFGSIGDWKYDGASPFRVRDNDTRDILEEDNEGVDLTGVRVGSAAQTTAGFGAKYYILPQLSIDADLNHYARLWGDVNINNAIKARLVGEEYQPEKLDDFTTVDAGLSYTFKIRNGQNLKFRGNVKNIFNEEYFSRRDGFGYFYGLGTTWNAGLTYSF</sequence>
<evidence type="ECO:0000256" key="4">
    <source>
        <dbReference type="ARBA" id="ARBA00022692"/>
    </source>
</evidence>
<dbReference type="InterPro" id="IPR012910">
    <property type="entry name" value="Plug_dom"/>
</dbReference>
<dbReference type="PANTHER" id="PTHR30069">
    <property type="entry name" value="TONB-DEPENDENT OUTER MEMBRANE RECEPTOR"/>
    <property type="match status" value="1"/>
</dbReference>
<dbReference type="RefSeq" id="WP_136821102.1">
    <property type="nucleotide sequence ID" value="NZ_BMJX01000003.1"/>
</dbReference>
<dbReference type="GO" id="GO:0009279">
    <property type="term" value="C:cell outer membrane"/>
    <property type="evidence" value="ECO:0007669"/>
    <property type="project" value="UniProtKB-SubCell"/>
</dbReference>
<evidence type="ECO:0000256" key="2">
    <source>
        <dbReference type="ARBA" id="ARBA00022448"/>
    </source>
</evidence>
<dbReference type="PANTHER" id="PTHR30069:SF29">
    <property type="entry name" value="HEMOGLOBIN AND HEMOGLOBIN-HAPTOGLOBIN-BINDING PROTEIN 1-RELATED"/>
    <property type="match status" value="1"/>
</dbReference>
<comment type="caution">
    <text evidence="11">The sequence shown here is derived from an EMBL/GenBank/DDBJ whole genome shotgun (WGS) entry which is preliminary data.</text>
</comment>
<dbReference type="EMBL" id="SUKA01000003">
    <property type="protein sequence ID" value="TJY65973.1"/>
    <property type="molecule type" value="Genomic_DNA"/>
</dbReference>
<keyword evidence="5 9" id="KW-0732">Signal</keyword>
<gene>
    <name evidence="11" type="ORF">FAZ19_12800</name>
</gene>
<comment type="subcellular location">
    <subcellularLocation>
        <location evidence="1 8">Cell outer membrane</location>
        <topology evidence="1 8">Multi-pass membrane protein</topology>
    </subcellularLocation>
</comment>
<dbReference type="GO" id="GO:0015344">
    <property type="term" value="F:siderophore uptake transmembrane transporter activity"/>
    <property type="evidence" value="ECO:0007669"/>
    <property type="project" value="TreeGrafter"/>
</dbReference>
<dbReference type="AlphaFoldDB" id="A0A4U0H2U5"/>
<organism evidence="11 12">
    <name type="scientific">Sphingobacterium alkalisoli</name>
    <dbReference type="NCBI Taxonomy" id="1874115"/>
    <lineage>
        <taxon>Bacteria</taxon>
        <taxon>Pseudomonadati</taxon>
        <taxon>Bacteroidota</taxon>
        <taxon>Sphingobacteriia</taxon>
        <taxon>Sphingobacteriales</taxon>
        <taxon>Sphingobacteriaceae</taxon>
        <taxon>Sphingobacterium</taxon>
    </lineage>
</organism>
<name>A0A4U0H2U5_9SPHI</name>
<evidence type="ECO:0000256" key="7">
    <source>
        <dbReference type="ARBA" id="ARBA00023237"/>
    </source>
</evidence>
<dbReference type="InterPro" id="IPR039426">
    <property type="entry name" value="TonB-dep_rcpt-like"/>
</dbReference>
<keyword evidence="12" id="KW-1185">Reference proteome</keyword>
<dbReference type="Gene3D" id="2.170.130.10">
    <property type="entry name" value="TonB-dependent receptor, plug domain"/>
    <property type="match status" value="1"/>
</dbReference>
<feature type="domain" description="TonB-dependent receptor plug" evidence="10">
    <location>
        <begin position="122"/>
        <end position="231"/>
    </location>
</feature>
<evidence type="ECO:0000256" key="9">
    <source>
        <dbReference type="SAM" id="SignalP"/>
    </source>
</evidence>
<keyword evidence="2 8" id="KW-0813">Transport</keyword>
<protein>
    <submittedName>
        <fullName evidence="11">TonB-dependent receptor</fullName>
    </submittedName>
</protein>
<evidence type="ECO:0000313" key="12">
    <source>
        <dbReference type="Proteomes" id="UP000309872"/>
    </source>
</evidence>
<evidence type="ECO:0000256" key="1">
    <source>
        <dbReference type="ARBA" id="ARBA00004571"/>
    </source>
</evidence>
<dbReference type="Gene3D" id="2.60.40.1120">
    <property type="entry name" value="Carboxypeptidase-like, regulatory domain"/>
    <property type="match status" value="1"/>
</dbReference>
<evidence type="ECO:0000259" key="10">
    <source>
        <dbReference type="Pfam" id="PF07715"/>
    </source>
</evidence>
<dbReference type="OrthoDB" id="1453181at2"/>
<dbReference type="Proteomes" id="UP000309872">
    <property type="component" value="Unassembled WGS sequence"/>
</dbReference>
<dbReference type="SUPFAM" id="SSF56935">
    <property type="entry name" value="Porins"/>
    <property type="match status" value="1"/>
</dbReference>
<keyword evidence="4 8" id="KW-0812">Transmembrane</keyword>
<dbReference type="SUPFAM" id="SSF49464">
    <property type="entry name" value="Carboxypeptidase regulatory domain-like"/>
    <property type="match status" value="1"/>
</dbReference>
<dbReference type="Pfam" id="PF13715">
    <property type="entry name" value="CarbopepD_reg_2"/>
    <property type="match status" value="1"/>
</dbReference>
<dbReference type="GO" id="GO:0044718">
    <property type="term" value="P:siderophore transmembrane transport"/>
    <property type="evidence" value="ECO:0007669"/>
    <property type="project" value="TreeGrafter"/>
</dbReference>
<dbReference type="InterPro" id="IPR008969">
    <property type="entry name" value="CarboxyPept-like_regulatory"/>
</dbReference>
<keyword evidence="7 8" id="KW-0998">Cell outer membrane</keyword>
<comment type="similarity">
    <text evidence="8">Belongs to the TonB-dependent receptor family.</text>
</comment>
<evidence type="ECO:0000256" key="5">
    <source>
        <dbReference type="ARBA" id="ARBA00022729"/>
    </source>
</evidence>
<evidence type="ECO:0000256" key="6">
    <source>
        <dbReference type="ARBA" id="ARBA00023136"/>
    </source>
</evidence>
<keyword evidence="11" id="KW-0675">Receptor</keyword>
<evidence type="ECO:0000313" key="11">
    <source>
        <dbReference type="EMBL" id="TJY65973.1"/>
    </source>
</evidence>
<feature type="chain" id="PRO_5020517731" evidence="9">
    <location>
        <begin position="24"/>
        <end position="880"/>
    </location>
</feature>
<evidence type="ECO:0000256" key="3">
    <source>
        <dbReference type="ARBA" id="ARBA00022452"/>
    </source>
</evidence>
<reference evidence="11 12" key="1">
    <citation type="submission" date="2019-04" db="EMBL/GenBank/DDBJ databases">
        <title>Sphingobacterium olei sp. nov., isolated from oil-contaminated soil.</title>
        <authorList>
            <person name="Liu B."/>
        </authorList>
    </citation>
    <scope>NUCLEOTIDE SEQUENCE [LARGE SCALE GENOMIC DNA]</scope>
    <source>
        <strain evidence="11 12">Y3L14</strain>
    </source>
</reference>
<evidence type="ECO:0000256" key="8">
    <source>
        <dbReference type="PROSITE-ProRule" id="PRU01360"/>
    </source>
</evidence>
<dbReference type="InterPro" id="IPR037066">
    <property type="entry name" value="Plug_dom_sf"/>
</dbReference>
<accession>A0A4U0H2U5</accession>
<keyword evidence="6 8" id="KW-0472">Membrane</keyword>
<proteinExistence type="inferred from homology"/>
<keyword evidence="3 8" id="KW-1134">Transmembrane beta strand</keyword>
<dbReference type="Gene3D" id="2.40.170.20">
    <property type="entry name" value="TonB-dependent receptor, beta-barrel domain"/>
    <property type="match status" value="1"/>
</dbReference>
<feature type="signal peptide" evidence="9">
    <location>
        <begin position="1"/>
        <end position="23"/>
    </location>
</feature>